<evidence type="ECO:0000256" key="1">
    <source>
        <dbReference type="SAM" id="MobiDB-lite"/>
    </source>
</evidence>
<evidence type="ECO:0000313" key="5">
    <source>
        <dbReference type="Proteomes" id="UP000275078"/>
    </source>
</evidence>
<keyword evidence="3" id="KW-0732">Signal</keyword>
<organism evidence="4 5">
    <name type="scientific">Ascobolus immersus RN42</name>
    <dbReference type="NCBI Taxonomy" id="1160509"/>
    <lineage>
        <taxon>Eukaryota</taxon>
        <taxon>Fungi</taxon>
        <taxon>Dikarya</taxon>
        <taxon>Ascomycota</taxon>
        <taxon>Pezizomycotina</taxon>
        <taxon>Pezizomycetes</taxon>
        <taxon>Pezizales</taxon>
        <taxon>Ascobolaceae</taxon>
        <taxon>Ascobolus</taxon>
    </lineage>
</organism>
<keyword evidence="5" id="KW-1185">Reference proteome</keyword>
<keyword evidence="2" id="KW-1133">Transmembrane helix</keyword>
<feature type="compositionally biased region" description="Basic and acidic residues" evidence="1">
    <location>
        <begin position="104"/>
        <end position="118"/>
    </location>
</feature>
<keyword evidence="2" id="KW-0812">Transmembrane</keyword>
<reference evidence="4 5" key="1">
    <citation type="journal article" date="2018" name="Nat. Ecol. Evol.">
        <title>Pezizomycetes genomes reveal the molecular basis of ectomycorrhizal truffle lifestyle.</title>
        <authorList>
            <person name="Murat C."/>
            <person name="Payen T."/>
            <person name="Noel B."/>
            <person name="Kuo A."/>
            <person name="Morin E."/>
            <person name="Chen J."/>
            <person name="Kohler A."/>
            <person name="Krizsan K."/>
            <person name="Balestrini R."/>
            <person name="Da Silva C."/>
            <person name="Montanini B."/>
            <person name="Hainaut M."/>
            <person name="Levati E."/>
            <person name="Barry K.W."/>
            <person name="Belfiori B."/>
            <person name="Cichocki N."/>
            <person name="Clum A."/>
            <person name="Dockter R.B."/>
            <person name="Fauchery L."/>
            <person name="Guy J."/>
            <person name="Iotti M."/>
            <person name="Le Tacon F."/>
            <person name="Lindquist E.A."/>
            <person name="Lipzen A."/>
            <person name="Malagnac F."/>
            <person name="Mello A."/>
            <person name="Molinier V."/>
            <person name="Miyauchi S."/>
            <person name="Poulain J."/>
            <person name="Riccioni C."/>
            <person name="Rubini A."/>
            <person name="Sitrit Y."/>
            <person name="Splivallo R."/>
            <person name="Traeger S."/>
            <person name="Wang M."/>
            <person name="Zifcakova L."/>
            <person name="Wipf D."/>
            <person name="Zambonelli A."/>
            <person name="Paolocci F."/>
            <person name="Nowrousian M."/>
            <person name="Ottonello S."/>
            <person name="Baldrian P."/>
            <person name="Spatafora J.W."/>
            <person name="Henrissat B."/>
            <person name="Nagy L.G."/>
            <person name="Aury J.M."/>
            <person name="Wincker P."/>
            <person name="Grigoriev I.V."/>
            <person name="Bonfante P."/>
            <person name="Martin F.M."/>
        </authorList>
    </citation>
    <scope>NUCLEOTIDE SEQUENCE [LARGE SCALE GENOMIC DNA]</scope>
    <source>
        <strain evidence="4 5">RN42</strain>
    </source>
</reference>
<accession>A0A3N4IG58</accession>
<feature type="chain" id="PRO_5017966016" evidence="3">
    <location>
        <begin position="33"/>
        <end position="340"/>
    </location>
</feature>
<name>A0A3N4IG58_ASCIM</name>
<proteinExistence type="predicted"/>
<feature type="compositionally biased region" description="Basic and acidic residues" evidence="1">
    <location>
        <begin position="125"/>
        <end position="145"/>
    </location>
</feature>
<feature type="transmembrane region" description="Helical" evidence="2">
    <location>
        <begin position="322"/>
        <end position="339"/>
    </location>
</feature>
<evidence type="ECO:0000256" key="2">
    <source>
        <dbReference type="SAM" id="Phobius"/>
    </source>
</evidence>
<protein>
    <submittedName>
        <fullName evidence="4">Uncharacterized protein</fullName>
    </submittedName>
</protein>
<keyword evidence="2" id="KW-0472">Membrane</keyword>
<sequence length="340" mass="38420">MRFNFLGRMTPNIHAEYLILALFTTFILQVRCEAVQKSVRVAEYPGPGHSKQYEERNNAEGNFTISGTRQQGPILTRRQSSEPHPGDVTVRTGDSETNQVDVVGNEKESDKEGKKESDGESDQDSSQKGDKESSKDRPVESDKSNTKVRTQQTPFAVSRKALYRDRGSTLFRYSPLEPKGVFCETRADSPSLDQVKKYLEDLQKDMSEKGYVYCDQEEYRKTAGDLLGRNNGGCKEHWTFDKNKATPAVIFETCGQWSDWSIKCRDVVERWKDIIDVCTMDIGGMERVEGYAPYLFYMNYNQAGMGIQQAAIRGGSSPLSPARGHFMAFIVFMVALIFVV</sequence>
<feature type="signal peptide" evidence="3">
    <location>
        <begin position="1"/>
        <end position="32"/>
    </location>
</feature>
<evidence type="ECO:0000256" key="3">
    <source>
        <dbReference type="SAM" id="SignalP"/>
    </source>
</evidence>
<evidence type="ECO:0000313" key="4">
    <source>
        <dbReference type="EMBL" id="RPA85143.1"/>
    </source>
</evidence>
<dbReference type="Proteomes" id="UP000275078">
    <property type="component" value="Unassembled WGS sequence"/>
</dbReference>
<feature type="compositionally biased region" description="Polar residues" evidence="1">
    <location>
        <begin position="62"/>
        <end position="73"/>
    </location>
</feature>
<dbReference type="EMBL" id="ML119655">
    <property type="protein sequence ID" value="RPA85143.1"/>
    <property type="molecule type" value="Genomic_DNA"/>
</dbReference>
<feature type="region of interest" description="Disordered" evidence="1">
    <location>
        <begin position="62"/>
        <end position="153"/>
    </location>
</feature>
<dbReference type="AlphaFoldDB" id="A0A3N4IG58"/>
<gene>
    <name evidence="4" type="ORF">BJ508DRAFT_359230</name>
</gene>